<comment type="subcellular location">
    <subcellularLocation>
        <location evidence="2">Membrane</location>
    </subcellularLocation>
</comment>
<keyword evidence="4" id="KW-0597">Phosphoprotein</keyword>
<dbReference type="EMBL" id="UAQP01000005">
    <property type="protein sequence ID" value="SPU53339.1"/>
    <property type="molecule type" value="Genomic_DNA"/>
</dbReference>
<keyword evidence="8 11" id="KW-1133">Transmembrane helix</keyword>
<dbReference type="CDD" id="cd06225">
    <property type="entry name" value="HAMP"/>
    <property type="match status" value="1"/>
</dbReference>
<keyword evidence="7 14" id="KW-0418">Kinase</keyword>
<dbReference type="CDD" id="cd00075">
    <property type="entry name" value="HATPase"/>
    <property type="match status" value="1"/>
</dbReference>
<reference evidence="14 15" key="1">
    <citation type="submission" date="2018-06" db="EMBL/GenBank/DDBJ databases">
        <authorList>
            <consortium name="Pathogen Informatics"/>
            <person name="Doyle S."/>
        </authorList>
    </citation>
    <scope>NUCLEOTIDE SEQUENCE [LARGE SCALE GENOMIC DNA]</scope>
    <source>
        <strain evidence="14 15">NCTC11166</strain>
    </source>
</reference>
<dbReference type="SUPFAM" id="SSF47384">
    <property type="entry name" value="Homodimeric domain of signal transducing histidine kinase"/>
    <property type="match status" value="1"/>
</dbReference>
<dbReference type="GO" id="GO:0000155">
    <property type="term" value="F:phosphorelay sensor kinase activity"/>
    <property type="evidence" value="ECO:0007669"/>
    <property type="project" value="InterPro"/>
</dbReference>
<evidence type="ECO:0000256" key="2">
    <source>
        <dbReference type="ARBA" id="ARBA00004370"/>
    </source>
</evidence>
<protein>
    <recommendedName>
        <fullName evidence="3">histidine kinase</fullName>
        <ecNumber evidence="3">2.7.13.3</ecNumber>
    </recommendedName>
</protein>
<dbReference type="SMART" id="SM00388">
    <property type="entry name" value="HisKA"/>
    <property type="match status" value="1"/>
</dbReference>
<dbReference type="SMART" id="SM00304">
    <property type="entry name" value="HAMP"/>
    <property type="match status" value="1"/>
</dbReference>
<dbReference type="InterPro" id="IPR036890">
    <property type="entry name" value="HATPase_C_sf"/>
</dbReference>
<dbReference type="PROSITE" id="PS50885">
    <property type="entry name" value="HAMP"/>
    <property type="match status" value="1"/>
</dbReference>
<dbReference type="GO" id="GO:0016020">
    <property type="term" value="C:membrane"/>
    <property type="evidence" value="ECO:0007669"/>
    <property type="project" value="UniProtKB-SubCell"/>
</dbReference>
<accession>A0A2X1BBB9</accession>
<dbReference type="Gene3D" id="1.10.287.130">
    <property type="match status" value="1"/>
</dbReference>
<dbReference type="EC" id="2.7.13.3" evidence="3"/>
<dbReference type="SMART" id="SM00387">
    <property type="entry name" value="HATPase_c"/>
    <property type="match status" value="1"/>
</dbReference>
<evidence type="ECO:0000256" key="10">
    <source>
        <dbReference type="ARBA" id="ARBA00023136"/>
    </source>
</evidence>
<feature type="transmembrane region" description="Helical" evidence="11">
    <location>
        <begin position="12"/>
        <end position="37"/>
    </location>
</feature>
<feature type="transmembrane region" description="Helical" evidence="11">
    <location>
        <begin position="57"/>
        <end position="78"/>
    </location>
</feature>
<dbReference type="InterPro" id="IPR004358">
    <property type="entry name" value="Sig_transdc_His_kin-like_C"/>
</dbReference>
<dbReference type="CDD" id="cd00082">
    <property type="entry name" value="HisKA"/>
    <property type="match status" value="1"/>
</dbReference>
<feature type="domain" description="Histidine kinase" evidence="12">
    <location>
        <begin position="142"/>
        <end position="352"/>
    </location>
</feature>
<dbReference type="InterPro" id="IPR050428">
    <property type="entry name" value="TCS_sensor_his_kinase"/>
</dbReference>
<evidence type="ECO:0000256" key="8">
    <source>
        <dbReference type="ARBA" id="ARBA00022989"/>
    </source>
</evidence>
<evidence type="ECO:0000256" key="6">
    <source>
        <dbReference type="ARBA" id="ARBA00022692"/>
    </source>
</evidence>
<evidence type="ECO:0000256" key="5">
    <source>
        <dbReference type="ARBA" id="ARBA00022679"/>
    </source>
</evidence>
<keyword evidence="6 11" id="KW-0812">Transmembrane</keyword>
<dbReference type="InterPro" id="IPR036097">
    <property type="entry name" value="HisK_dim/P_sf"/>
</dbReference>
<dbReference type="InterPro" id="IPR003661">
    <property type="entry name" value="HisK_dim/P_dom"/>
</dbReference>
<dbReference type="Proteomes" id="UP000251186">
    <property type="component" value="Unassembled WGS sequence"/>
</dbReference>
<sequence length="358" mass="37705">MRFNSLATKVSLYMTGVSLAGGLLTSVGAYFIYALIASQKPEWLADQTGGAWYPIDSIILCALILLGLSLSAVVSVMFTRRLLQPLTSLATTARQIQEGDLGARARAEPGSAAEAEALVADFNAMAARVEAVSNDITLWNASIAHELRTPVTILIGQLSAASDGLLKLDGPLLASLRDQAASLGRLIEDLRVVSLAGAQKLMLHTEPLDLAAAVTALRPAVTPLLAEAGFTVEWRLSPAQTVGDAARLRQAILALIDNAIKHAEAQAGPLIIRTDVIQGVARISVSDAGPGLAADIAPRLFDPYFRMSEGRDGSGLGLMVVRAIAEAHGGFAFCDRNDRSGLDFSLDLPGLHDPLAPR</sequence>
<evidence type="ECO:0000256" key="11">
    <source>
        <dbReference type="SAM" id="Phobius"/>
    </source>
</evidence>
<dbReference type="AlphaFoldDB" id="A0A2X1BBB9"/>
<dbReference type="PANTHER" id="PTHR45436:SF5">
    <property type="entry name" value="SENSOR HISTIDINE KINASE TRCS"/>
    <property type="match status" value="1"/>
</dbReference>
<dbReference type="Pfam" id="PF02518">
    <property type="entry name" value="HATPase_c"/>
    <property type="match status" value="1"/>
</dbReference>
<evidence type="ECO:0000313" key="15">
    <source>
        <dbReference type="Proteomes" id="UP000251186"/>
    </source>
</evidence>
<keyword evidence="9" id="KW-0902">Two-component regulatory system</keyword>
<keyword evidence="5 14" id="KW-0808">Transferase</keyword>
<dbReference type="InterPro" id="IPR003594">
    <property type="entry name" value="HATPase_dom"/>
</dbReference>
<gene>
    <name evidence="14" type="primary">baeS_1</name>
    <name evidence="14" type="ORF">NCTC11166_01433</name>
</gene>
<keyword evidence="10 11" id="KW-0472">Membrane</keyword>
<proteinExistence type="predicted"/>
<evidence type="ECO:0000256" key="1">
    <source>
        <dbReference type="ARBA" id="ARBA00000085"/>
    </source>
</evidence>
<dbReference type="PRINTS" id="PR00344">
    <property type="entry name" value="BCTRLSENSOR"/>
</dbReference>
<dbReference type="Gene3D" id="3.30.565.10">
    <property type="entry name" value="Histidine kinase-like ATPase, C-terminal domain"/>
    <property type="match status" value="1"/>
</dbReference>
<evidence type="ECO:0000259" key="12">
    <source>
        <dbReference type="PROSITE" id="PS50109"/>
    </source>
</evidence>
<feature type="domain" description="HAMP" evidence="13">
    <location>
        <begin position="80"/>
        <end position="134"/>
    </location>
</feature>
<evidence type="ECO:0000256" key="9">
    <source>
        <dbReference type="ARBA" id="ARBA00023012"/>
    </source>
</evidence>
<organism evidence="14 15">
    <name type="scientific">Brevundimonas vesicularis</name>
    <name type="common">Pseudomonas vesicularis</name>
    <dbReference type="NCBI Taxonomy" id="41276"/>
    <lineage>
        <taxon>Bacteria</taxon>
        <taxon>Pseudomonadati</taxon>
        <taxon>Pseudomonadota</taxon>
        <taxon>Alphaproteobacteria</taxon>
        <taxon>Caulobacterales</taxon>
        <taxon>Caulobacteraceae</taxon>
        <taxon>Brevundimonas</taxon>
    </lineage>
</organism>
<dbReference type="RefSeq" id="WP_112862288.1">
    <property type="nucleotide sequence ID" value="NZ_UAQP01000005.1"/>
</dbReference>
<evidence type="ECO:0000256" key="4">
    <source>
        <dbReference type="ARBA" id="ARBA00022553"/>
    </source>
</evidence>
<dbReference type="Pfam" id="PF00512">
    <property type="entry name" value="HisKA"/>
    <property type="match status" value="1"/>
</dbReference>
<dbReference type="InterPro" id="IPR005467">
    <property type="entry name" value="His_kinase_dom"/>
</dbReference>
<dbReference type="SUPFAM" id="SSF55874">
    <property type="entry name" value="ATPase domain of HSP90 chaperone/DNA topoisomerase II/histidine kinase"/>
    <property type="match status" value="1"/>
</dbReference>
<dbReference type="InterPro" id="IPR003660">
    <property type="entry name" value="HAMP_dom"/>
</dbReference>
<name>A0A2X1BBB9_BREVE</name>
<dbReference type="Gene3D" id="6.10.340.10">
    <property type="match status" value="1"/>
</dbReference>
<evidence type="ECO:0000313" key="14">
    <source>
        <dbReference type="EMBL" id="SPU53339.1"/>
    </source>
</evidence>
<evidence type="ECO:0000256" key="7">
    <source>
        <dbReference type="ARBA" id="ARBA00022777"/>
    </source>
</evidence>
<evidence type="ECO:0000256" key="3">
    <source>
        <dbReference type="ARBA" id="ARBA00012438"/>
    </source>
</evidence>
<comment type="catalytic activity">
    <reaction evidence="1">
        <text>ATP + protein L-histidine = ADP + protein N-phospho-L-histidine.</text>
        <dbReference type="EC" id="2.7.13.3"/>
    </reaction>
</comment>
<dbReference type="PROSITE" id="PS50109">
    <property type="entry name" value="HIS_KIN"/>
    <property type="match status" value="1"/>
</dbReference>
<evidence type="ECO:0000259" key="13">
    <source>
        <dbReference type="PROSITE" id="PS50885"/>
    </source>
</evidence>
<dbReference type="Pfam" id="PF00672">
    <property type="entry name" value="HAMP"/>
    <property type="match status" value="1"/>
</dbReference>
<dbReference type="PANTHER" id="PTHR45436">
    <property type="entry name" value="SENSOR HISTIDINE KINASE YKOH"/>
    <property type="match status" value="1"/>
</dbReference>